<gene>
    <name evidence="2" type="ORF">D910_04818</name>
</gene>
<sequence length="78" mass="8978">MSNVKCMTIIYVIDRGTFILHDAITRTICFMLIGSALLLTISQLIRGEVAVWYATMYFISQVGLFKCCQTNEVFYLHF</sequence>
<protein>
    <submittedName>
        <fullName evidence="2">Uncharacterized protein</fullName>
    </submittedName>
</protein>
<organism evidence="2 3">
    <name type="scientific">Dendroctonus ponderosae</name>
    <name type="common">Mountain pine beetle</name>
    <dbReference type="NCBI Taxonomy" id="77166"/>
    <lineage>
        <taxon>Eukaryota</taxon>
        <taxon>Metazoa</taxon>
        <taxon>Ecdysozoa</taxon>
        <taxon>Arthropoda</taxon>
        <taxon>Hexapoda</taxon>
        <taxon>Insecta</taxon>
        <taxon>Pterygota</taxon>
        <taxon>Neoptera</taxon>
        <taxon>Endopterygota</taxon>
        <taxon>Coleoptera</taxon>
        <taxon>Polyphaga</taxon>
        <taxon>Cucujiformia</taxon>
        <taxon>Curculionidae</taxon>
        <taxon>Scolytinae</taxon>
        <taxon>Dendroctonus</taxon>
    </lineage>
</organism>
<reference evidence="2 3" key="1">
    <citation type="journal article" date="2013" name="Genome Biol.">
        <title>Draft genome of the mountain pine beetle, Dendroctonus ponderosae Hopkins, a major forest pest.</title>
        <authorList>
            <person name="Keeling C.I."/>
            <person name="Yuen M.M."/>
            <person name="Liao N.Y."/>
            <person name="Docking T.R."/>
            <person name="Chan S.K."/>
            <person name="Taylor G.A."/>
            <person name="Palmquist D.L."/>
            <person name="Jackman S.D."/>
            <person name="Nguyen A."/>
            <person name="Li M."/>
            <person name="Henderson H."/>
            <person name="Janes J.K."/>
            <person name="Zhao Y."/>
            <person name="Pandoh P."/>
            <person name="Moore R."/>
            <person name="Sperling F.A."/>
            <person name="Huber D.P."/>
            <person name="Birol I."/>
            <person name="Jones S.J."/>
            <person name="Bohlmann J."/>
        </authorList>
    </citation>
    <scope>NUCLEOTIDE SEQUENCE</scope>
</reference>
<keyword evidence="1" id="KW-1133">Transmembrane helix</keyword>
<keyword evidence="1" id="KW-0472">Membrane</keyword>
<proteinExistence type="predicted"/>
<evidence type="ECO:0000313" key="3">
    <source>
        <dbReference type="Proteomes" id="UP000030742"/>
    </source>
</evidence>
<dbReference type="Proteomes" id="UP000030742">
    <property type="component" value="Unassembled WGS sequence"/>
</dbReference>
<accession>U4U0P3</accession>
<evidence type="ECO:0000256" key="1">
    <source>
        <dbReference type="SAM" id="Phobius"/>
    </source>
</evidence>
<name>U4U0P3_DENPD</name>
<evidence type="ECO:0000313" key="2">
    <source>
        <dbReference type="EMBL" id="ERL87424.1"/>
    </source>
</evidence>
<keyword evidence="1" id="KW-0812">Transmembrane</keyword>
<dbReference type="AlphaFoldDB" id="U4U0P3"/>
<dbReference type="EMBL" id="KB631950">
    <property type="protein sequence ID" value="ERL87424.1"/>
    <property type="molecule type" value="Genomic_DNA"/>
</dbReference>
<feature type="transmembrane region" description="Helical" evidence="1">
    <location>
        <begin position="23"/>
        <end position="45"/>
    </location>
</feature>